<proteinExistence type="predicted"/>
<dbReference type="Proteomes" id="UP000192247">
    <property type="component" value="Unassembled WGS sequence"/>
</dbReference>
<accession>A0A1V9WY69</accession>
<feature type="compositionally biased region" description="Basic and acidic residues" evidence="1">
    <location>
        <begin position="63"/>
        <end position="72"/>
    </location>
</feature>
<dbReference type="InParanoid" id="A0A1V9WY69"/>
<dbReference type="AlphaFoldDB" id="A0A1V9WY69"/>
<organism evidence="2 3">
    <name type="scientific">Tropilaelaps mercedesae</name>
    <dbReference type="NCBI Taxonomy" id="418985"/>
    <lineage>
        <taxon>Eukaryota</taxon>
        <taxon>Metazoa</taxon>
        <taxon>Ecdysozoa</taxon>
        <taxon>Arthropoda</taxon>
        <taxon>Chelicerata</taxon>
        <taxon>Arachnida</taxon>
        <taxon>Acari</taxon>
        <taxon>Parasitiformes</taxon>
        <taxon>Mesostigmata</taxon>
        <taxon>Gamasina</taxon>
        <taxon>Dermanyssoidea</taxon>
        <taxon>Laelapidae</taxon>
        <taxon>Tropilaelaps</taxon>
    </lineage>
</organism>
<evidence type="ECO:0000313" key="3">
    <source>
        <dbReference type="Proteomes" id="UP000192247"/>
    </source>
</evidence>
<evidence type="ECO:0000313" key="2">
    <source>
        <dbReference type="EMBL" id="OQR66193.1"/>
    </source>
</evidence>
<dbReference type="EMBL" id="MNPL01033429">
    <property type="protein sequence ID" value="OQR66193.1"/>
    <property type="molecule type" value="Genomic_DNA"/>
</dbReference>
<gene>
    <name evidence="2" type="ORF">BIW11_14319</name>
</gene>
<evidence type="ECO:0000256" key="1">
    <source>
        <dbReference type="SAM" id="MobiDB-lite"/>
    </source>
</evidence>
<feature type="compositionally biased region" description="Polar residues" evidence="1">
    <location>
        <begin position="25"/>
        <end position="38"/>
    </location>
</feature>
<feature type="compositionally biased region" description="Basic and acidic residues" evidence="1">
    <location>
        <begin position="39"/>
        <end position="48"/>
    </location>
</feature>
<name>A0A1V9WY69_9ACAR</name>
<protein>
    <submittedName>
        <fullName evidence="2">Uncharacterized protein</fullName>
    </submittedName>
</protein>
<comment type="caution">
    <text evidence="2">The sequence shown here is derived from an EMBL/GenBank/DDBJ whole genome shotgun (WGS) entry which is preliminary data.</text>
</comment>
<keyword evidence="3" id="KW-1185">Reference proteome</keyword>
<feature type="compositionally biased region" description="Basic and acidic residues" evidence="1">
    <location>
        <begin position="88"/>
        <end position="108"/>
    </location>
</feature>
<sequence length="152" mass="16438">MENTLSRSGAHVKDLLDLLEDAEEQTNSATSSKLSSRTGTDRHHDADAVKLSGGFPRTNVGHADQDSQERLVDPQQLQKSQLTSAGQEHNEDSNAAESVDHDKTHEAEQSSASMDPISLGPMKLRREGAFKRKAPKPPAERPATEAQLGNSS</sequence>
<feature type="region of interest" description="Disordered" evidence="1">
    <location>
        <begin position="16"/>
        <end position="152"/>
    </location>
</feature>
<feature type="compositionally biased region" description="Polar residues" evidence="1">
    <location>
        <begin position="75"/>
        <end position="87"/>
    </location>
</feature>
<reference evidence="2 3" key="1">
    <citation type="journal article" date="2017" name="Gigascience">
        <title>Draft genome of the honey bee ectoparasitic mite, Tropilaelaps mercedesae, is shaped by the parasitic life history.</title>
        <authorList>
            <person name="Dong X."/>
            <person name="Armstrong S.D."/>
            <person name="Xia D."/>
            <person name="Makepeace B.L."/>
            <person name="Darby A.C."/>
            <person name="Kadowaki T."/>
        </authorList>
    </citation>
    <scope>NUCLEOTIDE SEQUENCE [LARGE SCALE GENOMIC DNA]</scope>
    <source>
        <strain evidence="2">Wuxi-XJTLU</strain>
    </source>
</reference>